<feature type="compositionally biased region" description="Basic and acidic residues" evidence="1">
    <location>
        <begin position="18"/>
        <end position="47"/>
    </location>
</feature>
<evidence type="ECO:0000313" key="2">
    <source>
        <dbReference type="EMBL" id="SDB80807.1"/>
    </source>
</evidence>
<name>A0A1G6GFP9_9ACTN</name>
<sequence>MTTAETPDSGADTPVDPHALDPKEQMRAALEAKHAGHRANDAARNDQRNAQGGPHGQVGGKRQFRRKAGS</sequence>
<reference evidence="2 3" key="1">
    <citation type="submission" date="2016-06" db="EMBL/GenBank/DDBJ databases">
        <authorList>
            <person name="Olsen C.W."/>
            <person name="Carey S."/>
            <person name="Hinshaw L."/>
            <person name="Karasin A.I."/>
        </authorList>
    </citation>
    <scope>NUCLEOTIDE SEQUENCE [LARGE SCALE GENOMIC DNA]</scope>
    <source>
        <strain evidence="2 3">LZ-22</strain>
    </source>
</reference>
<dbReference type="AlphaFoldDB" id="A0A1G6GFP9"/>
<evidence type="ECO:0000256" key="1">
    <source>
        <dbReference type="SAM" id="MobiDB-lite"/>
    </source>
</evidence>
<feature type="region of interest" description="Disordered" evidence="1">
    <location>
        <begin position="1"/>
        <end position="70"/>
    </location>
</feature>
<dbReference type="OrthoDB" id="3731837at2"/>
<organism evidence="2 3">
    <name type="scientific">Raineyella antarctica</name>
    <dbReference type="NCBI Taxonomy" id="1577474"/>
    <lineage>
        <taxon>Bacteria</taxon>
        <taxon>Bacillati</taxon>
        <taxon>Actinomycetota</taxon>
        <taxon>Actinomycetes</taxon>
        <taxon>Propionibacteriales</taxon>
        <taxon>Propionibacteriaceae</taxon>
        <taxon>Raineyella</taxon>
    </lineage>
</organism>
<accession>A0A1G6GFP9</accession>
<keyword evidence="3" id="KW-1185">Reference proteome</keyword>
<dbReference type="InterPro" id="IPR035172">
    <property type="entry name" value="DUF5302"/>
</dbReference>
<dbReference type="EMBL" id="FMYF01000003">
    <property type="protein sequence ID" value="SDB80807.1"/>
    <property type="molecule type" value="Genomic_DNA"/>
</dbReference>
<dbReference type="RefSeq" id="WP_092607500.1">
    <property type="nucleotide sequence ID" value="NZ_FMYF01000003.1"/>
</dbReference>
<dbReference type="Pfam" id="PF17227">
    <property type="entry name" value="DUF5302"/>
    <property type="match status" value="1"/>
</dbReference>
<evidence type="ECO:0008006" key="4">
    <source>
        <dbReference type="Google" id="ProtNLM"/>
    </source>
</evidence>
<protein>
    <recommendedName>
        <fullName evidence="4">DUF5302 domain-containing protein</fullName>
    </recommendedName>
</protein>
<gene>
    <name evidence="2" type="ORF">GA0111570_103129</name>
</gene>
<evidence type="ECO:0000313" key="3">
    <source>
        <dbReference type="Proteomes" id="UP000199086"/>
    </source>
</evidence>
<proteinExistence type="predicted"/>
<dbReference type="Proteomes" id="UP000199086">
    <property type="component" value="Unassembled WGS sequence"/>
</dbReference>
<dbReference type="STRING" id="1577474.GA0111570_103129"/>